<gene>
    <name evidence="3" type="ORF">KDW_28430</name>
</gene>
<dbReference type="InterPro" id="IPR002372">
    <property type="entry name" value="PQQ_rpt_dom"/>
</dbReference>
<feature type="domain" description="Pyrrolo-quinoline quinone repeat" evidence="2">
    <location>
        <begin position="306"/>
        <end position="446"/>
    </location>
</feature>
<dbReference type="InterPro" id="IPR015943">
    <property type="entry name" value="WD40/YVTN_repeat-like_dom_sf"/>
</dbReference>
<feature type="domain" description="Pyrrolo-quinoline quinone repeat" evidence="2">
    <location>
        <begin position="104"/>
        <end position="232"/>
    </location>
</feature>
<keyword evidence="1" id="KW-0812">Transmembrane</keyword>
<name>A0A5J4KQL2_9CHLR</name>
<keyword evidence="4" id="KW-1185">Reference proteome</keyword>
<evidence type="ECO:0000313" key="3">
    <source>
        <dbReference type="EMBL" id="GER88681.1"/>
    </source>
</evidence>
<dbReference type="Gene3D" id="2.130.10.10">
    <property type="entry name" value="YVTN repeat-like/Quinoprotein amine dehydrogenase"/>
    <property type="match status" value="1"/>
</dbReference>
<dbReference type="SMART" id="SM00564">
    <property type="entry name" value="PQQ"/>
    <property type="match status" value="5"/>
</dbReference>
<organism evidence="3 4">
    <name type="scientific">Dictyobacter vulcani</name>
    <dbReference type="NCBI Taxonomy" id="2607529"/>
    <lineage>
        <taxon>Bacteria</taxon>
        <taxon>Bacillati</taxon>
        <taxon>Chloroflexota</taxon>
        <taxon>Ktedonobacteria</taxon>
        <taxon>Ktedonobacterales</taxon>
        <taxon>Dictyobacteraceae</taxon>
        <taxon>Dictyobacter</taxon>
    </lineage>
</organism>
<dbReference type="Proteomes" id="UP000326912">
    <property type="component" value="Unassembled WGS sequence"/>
</dbReference>
<protein>
    <recommendedName>
        <fullName evidence="2">Pyrrolo-quinoline quinone repeat domain-containing protein</fullName>
    </recommendedName>
</protein>
<keyword evidence="1" id="KW-1133">Transmembrane helix</keyword>
<evidence type="ECO:0000259" key="2">
    <source>
        <dbReference type="Pfam" id="PF13360"/>
    </source>
</evidence>
<dbReference type="Pfam" id="PF13360">
    <property type="entry name" value="PQQ_2"/>
    <property type="match status" value="2"/>
</dbReference>
<accession>A0A5J4KQL2</accession>
<comment type="caution">
    <text evidence="3">The sequence shown here is derived from an EMBL/GenBank/DDBJ whole genome shotgun (WGS) entry which is preliminary data.</text>
</comment>
<reference evidence="3 4" key="1">
    <citation type="submission" date="2019-10" db="EMBL/GenBank/DDBJ databases">
        <title>Dictyobacter vulcani sp. nov., within the class Ktedonobacteria, isolated from soil of volcanic Mt. Zao.</title>
        <authorList>
            <person name="Zheng Y."/>
            <person name="Wang C.M."/>
            <person name="Sakai Y."/>
            <person name="Abe K."/>
            <person name="Yokota A."/>
            <person name="Yabe S."/>
        </authorList>
    </citation>
    <scope>NUCLEOTIDE SEQUENCE [LARGE SCALE GENOMIC DNA]</scope>
    <source>
        <strain evidence="3 4">W12</strain>
    </source>
</reference>
<dbReference type="PANTHER" id="PTHR34512:SF30">
    <property type="entry name" value="OUTER MEMBRANE PROTEIN ASSEMBLY FACTOR BAMB"/>
    <property type="match status" value="1"/>
</dbReference>
<dbReference type="Gene3D" id="2.40.10.480">
    <property type="match status" value="1"/>
</dbReference>
<proteinExistence type="predicted"/>
<evidence type="ECO:0000313" key="4">
    <source>
        <dbReference type="Proteomes" id="UP000326912"/>
    </source>
</evidence>
<dbReference type="EMBL" id="BKZW01000001">
    <property type="protein sequence ID" value="GER88681.1"/>
    <property type="molecule type" value="Genomic_DNA"/>
</dbReference>
<keyword evidence="1" id="KW-0472">Membrane</keyword>
<dbReference type="AlphaFoldDB" id="A0A5J4KQL2"/>
<sequence length="449" mass="49053">MQDDDVIEIIDLDRPEGTGSSSGGAFSHRSRLWLGALTGIGIVVTLVLFGPALAPLFGMTQATQPANPIPQTAGVGHTPPLLSMVTDGDVGLVKEAPSYSGVIGRLYAVQTTTGRSLWQVAQPVREFGMADGKVYVYKSTYVLAVLNRQTGATVWQKQLDVDAAVVGTLEQQLYVSEGDQLAAYDVNTGARLWSRTRVGSFLQVDAGRIYTFANSRTGWALLALRPQDGKTVQTYMMMDVYLRSIQIEHGLAYVVQADGVLFTLRLTDHRQLWRQALPDNSTVARILDGRIYLDIYDQGKDNLIEVLNGSNGHLLWSYSYGYVSTTDVQNGIVYVSAHSSVSALRVETGQLLWHYETGFLDPAIQINDGIVYINSLSAGVIDTLNARTGQHIWHYTTPQGGKGQSMIQNFIVHVDGGIVYIAAVNNFTLNAINASDKSLLWNTPIHVNT</sequence>
<dbReference type="InterPro" id="IPR011047">
    <property type="entry name" value="Quinoprotein_ADH-like_sf"/>
</dbReference>
<dbReference type="InterPro" id="IPR018391">
    <property type="entry name" value="PQQ_b-propeller_rpt"/>
</dbReference>
<evidence type="ECO:0000256" key="1">
    <source>
        <dbReference type="SAM" id="Phobius"/>
    </source>
</evidence>
<dbReference type="RefSeq" id="WP_151756556.1">
    <property type="nucleotide sequence ID" value="NZ_BKZW01000001.1"/>
</dbReference>
<feature type="transmembrane region" description="Helical" evidence="1">
    <location>
        <begin position="32"/>
        <end position="57"/>
    </location>
</feature>
<dbReference type="SUPFAM" id="SSF50998">
    <property type="entry name" value="Quinoprotein alcohol dehydrogenase-like"/>
    <property type="match status" value="2"/>
</dbReference>
<dbReference type="PANTHER" id="PTHR34512">
    <property type="entry name" value="CELL SURFACE PROTEIN"/>
    <property type="match status" value="1"/>
</dbReference>